<evidence type="ECO:0000256" key="6">
    <source>
        <dbReference type="ARBA" id="ARBA00023136"/>
    </source>
</evidence>
<evidence type="ECO:0000256" key="1">
    <source>
        <dbReference type="ARBA" id="ARBA00004651"/>
    </source>
</evidence>
<accession>A0A1G7Y481</accession>
<feature type="transmembrane region" description="Helical" evidence="7">
    <location>
        <begin position="257"/>
        <end position="276"/>
    </location>
</feature>
<keyword evidence="5 7" id="KW-1133">Transmembrane helix</keyword>
<dbReference type="Pfam" id="PF01757">
    <property type="entry name" value="Acyl_transf_3"/>
    <property type="match status" value="1"/>
</dbReference>
<evidence type="ECO:0000256" key="3">
    <source>
        <dbReference type="ARBA" id="ARBA00022475"/>
    </source>
</evidence>
<dbReference type="STRING" id="861298.SAMN04488136_104193"/>
<feature type="transmembrane region" description="Helical" evidence="7">
    <location>
        <begin position="80"/>
        <end position="100"/>
    </location>
</feature>
<keyword evidence="9" id="KW-0808">Transferase</keyword>
<evidence type="ECO:0000256" key="5">
    <source>
        <dbReference type="ARBA" id="ARBA00022989"/>
    </source>
</evidence>
<dbReference type="PANTHER" id="PTHR40074">
    <property type="entry name" value="O-ACETYLTRANSFERASE WECH"/>
    <property type="match status" value="1"/>
</dbReference>
<gene>
    <name evidence="9" type="ORF">SAMN04488136_104193</name>
</gene>
<dbReference type="PANTHER" id="PTHR40074:SF2">
    <property type="entry name" value="O-ACETYLTRANSFERASE WECH"/>
    <property type="match status" value="1"/>
</dbReference>
<evidence type="ECO:0000259" key="8">
    <source>
        <dbReference type="Pfam" id="PF01757"/>
    </source>
</evidence>
<evidence type="ECO:0000313" key="9">
    <source>
        <dbReference type="EMBL" id="SDG91076.1"/>
    </source>
</evidence>
<feature type="transmembrane region" description="Helical" evidence="7">
    <location>
        <begin position="227"/>
        <end position="245"/>
    </location>
</feature>
<dbReference type="AlphaFoldDB" id="A0A1G7Y481"/>
<reference evidence="10" key="1">
    <citation type="submission" date="2016-10" db="EMBL/GenBank/DDBJ databases">
        <authorList>
            <person name="Varghese N."/>
            <person name="Submissions S."/>
        </authorList>
    </citation>
    <scope>NUCLEOTIDE SEQUENCE [LARGE SCALE GENOMIC DNA]</scope>
    <source>
        <strain evidence="10">CGMCC 1.10228</strain>
    </source>
</reference>
<protein>
    <submittedName>
        <fullName evidence="9">Surface polysaccharide O-acyltransferase, integral membrane enzyme</fullName>
    </submittedName>
</protein>
<comment type="subcellular location">
    <subcellularLocation>
        <location evidence="1">Cell membrane</location>
        <topology evidence="1">Multi-pass membrane protein</topology>
    </subcellularLocation>
</comment>
<feature type="transmembrane region" description="Helical" evidence="7">
    <location>
        <begin position="288"/>
        <end position="307"/>
    </location>
</feature>
<feature type="transmembrane region" description="Helical" evidence="7">
    <location>
        <begin position="200"/>
        <end position="221"/>
    </location>
</feature>
<evidence type="ECO:0000256" key="2">
    <source>
        <dbReference type="ARBA" id="ARBA00007400"/>
    </source>
</evidence>
<dbReference type="OrthoDB" id="8678265at2"/>
<comment type="similarity">
    <text evidence="2">Belongs to the acyltransferase 3 family.</text>
</comment>
<keyword evidence="6 7" id="KW-0472">Membrane</keyword>
<dbReference type="InterPro" id="IPR002656">
    <property type="entry name" value="Acyl_transf_3_dom"/>
</dbReference>
<dbReference type="GO" id="GO:0009246">
    <property type="term" value="P:enterobacterial common antigen biosynthetic process"/>
    <property type="evidence" value="ECO:0007669"/>
    <property type="project" value="TreeGrafter"/>
</dbReference>
<evidence type="ECO:0000256" key="4">
    <source>
        <dbReference type="ARBA" id="ARBA00022692"/>
    </source>
</evidence>
<proteinExistence type="inferred from homology"/>
<name>A0A1G7Y481_9VIBR</name>
<keyword evidence="4 7" id="KW-0812">Transmembrane</keyword>
<feature type="transmembrane region" description="Helical" evidence="7">
    <location>
        <begin position="148"/>
        <end position="164"/>
    </location>
</feature>
<dbReference type="RefSeq" id="WP_093270513.1">
    <property type="nucleotide sequence ID" value="NZ_FNDD01000004.1"/>
</dbReference>
<evidence type="ECO:0000313" key="10">
    <source>
        <dbReference type="Proteomes" id="UP000198854"/>
    </source>
</evidence>
<keyword evidence="10" id="KW-1185">Reference proteome</keyword>
<keyword evidence="9" id="KW-0012">Acyltransferase</keyword>
<feature type="transmembrane region" description="Helical" evidence="7">
    <location>
        <begin position="50"/>
        <end position="68"/>
    </location>
</feature>
<dbReference type="EMBL" id="FNDD01000004">
    <property type="protein sequence ID" value="SDG91076.1"/>
    <property type="molecule type" value="Genomic_DNA"/>
</dbReference>
<dbReference type="GO" id="GO:0005886">
    <property type="term" value="C:plasma membrane"/>
    <property type="evidence" value="ECO:0007669"/>
    <property type="project" value="UniProtKB-SubCell"/>
</dbReference>
<feature type="transmembrane region" description="Helical" evidence="7">
    <location>
        <begin position="120"/>
        <end position="141"/>
    </location>
</feature>
<feature type="domain" description="Acyltransferase 3" evidence="8">
    <location>
        <begin position="7"/>
        <end position="302"/>
    </location>
</feature>
<dbReference type="GO" id="GO:0016413">
    <property type="term" value="F:O-acetyltransferase activity"/>
    <property type="evidence" value="ECO:0007669"/>
    <property type="project" value="TreeGrafter"/>
</dbReference>
<keyword evidence="3" id="KW-1003">Cell membrane</keyword>
<dbReference type="Proteomes" id="UP000198854">
    <property type="component" value="Unassembled WGS sequence"/>
</dbReference>
<organism evidence="9 10">
    <name type="scientific">Vibrio xiamenensis</name>
    <dbReference type="NCBI Taxonomy" id="861298"/>
    <lineage>
        <taxon>Bacteria</taxon>
        <taxon>Pseudomonadati</taxon>
        <taxon>Pseudomonadota</taxon>
        <taxon>Gammaproteobacteria</taxon>
        <taxon>Vibrionales</taxon>
        <taxon>Vibrionaceae</taxon>
        <taxon>Vibrio</taxon>
    </lineage>
</organism>
<evidence type="ECO:0000256" key="7">
    <source>
        <dbReference type="SAM" id="Phobius"/>
    </source>
</evidence>
<sequence>MKKRNLKVDTLRGLACIMLVAYHVIGDSSGSGLKIDSGWYRQINDTFAYVRMPLFTFISGVVYAYRPFNGDFVRFLKGKFNRVLVPMLTLGTLFAIVQSLTPGANGGDFNWKLLHIIPVAHFWFVEAIFIIFVIVSVLEYMKLLSKPLTYLMVYICASAIFLTHVTVPYFSIQGAAYLMPYFLTGLAVQRFNLLDKIPSYVGGAMALGVLLYLTAIMFGYFELDGRTSLQGLICGAVFCTGALALGAESESLARIGYYSFTIYLLHVFFTSAVRIFMYKLGITNVHAVFLMAWIAGIFGPIIAEIVLDGTNFTRQYLLGKRKAESKDLWISRFASKTNN</sequence>